<dbReference type="InterPro" id="IPR000835">
    <property type="entry name" value="HTH_MarR-typ"/>
</dbReference>
<evidence type="ECO:0000256" key="2">
    <source>
        <dbReference type="ARBA" id="ARBA00022490"/>
    </source>
</evidence>
<dbReference type="Gene3D" id="1.10.10.10">
    <property type="entry name" value="Winged helix-like DNA-binding domain superfamily/Winged helix DNA-binding domain"/>
    <property type="match status" value="1"/>
</dbReference>
<name>A0ABQ1IXH9_9PROT</name>
<evidence type="ECO:0000256" key="5">
    <source>
        <dbReference type="ARBA" id="ARBA00023163"/>
    </source>
</evidence>
<sequence>MMTSDQDPLNLDAQLCFALYGASLAMTKLYRPALDRLGLTYPQYLVMLALWESDDVTVGELGRRLGLDSGTLTPLLKRMEAAGLVSRRRDRDDERQVRVVLTDAGHGLKNRARHIPEQMFCAMGMSPVELAQLRARLKTLQARLAEAAAGAGDGAAD</sequence>
<dbReference type="PANTHER" id="PTHR33164">
    <property type="entry name" value="TRANSCRIPTIONAL REGULATOR, MARR FAMILY"/>
    <property type="match status" value="1"/>
</dbReference>
<keyword evidence="8" id="KW-1185">Reference proteome</keyword>
<evidence type="ECO:0000313" key="7">
    <source>
        <dbReference type="EMBL" id="GGB53502.1"/>
    </source>
</evidence>
<dbReference type="InterPro" id="IPR039422">
    <property type="entry name" value="MarR/SlyA-like"/>
</dbReference>
<dbReference type="SUPFAM" id="SSF46785">
    <property type="entry name" value="Winged helix' DNA-binding domain"/>
    <property type="match status" value="1"/>
</dbReference>
<proteinExistence type="predicted"/>
<keyword evidence="3" id="KW-0805">Transcription regulation</keyword>
<comment type="caution">
    <text evidence="7">The sequence shown here is derived from an EMBL/GenBank/DDBJ whole genome shotgun (WGS) entry which is preliminary data.</text>
</comment>
<accession>A0ABQ1IXH9</accession>
<evidence type="ECO:0000256" key="3">
    <source>
        <dbReference type="ARBA" id="ARBA00023015"/>
    </source>
</evidence>
<keyword evidence="5" id="KW-0804">Transcription</keyword>
<feature type="domain" description="HTH marR-type" evidence="6">
    <location>
        <begin position="12"/>
        <end position="142"/>
    </location>
</feature>
<dbReference type="InterPro" id="IPR036390">
    <property type="entry name" value="WH_DNA-bd_sf"/>
</dbReference>
<evidence type="ECO:0000313" key="8">
    <source>
        <dbReference type="Proteomes" id="UP000603352"/>
    </source>
</evidence>
<evidence type="ECO:0000256" key="1">
    <source>
        <dbReference type="ARBA" id="ARBA00004496"/>
    </source>
</evidence>
<dbReference type="Proteomes" id="UP000603352">
    <property type="component" value="Unassembled WGS sequence"/>
</dbReference>
<reference evidence="8" key="1">
    <citation type="journal article" date="2019" name="Int. J. Syst. Evol. Microbiol.">
        <title>The Global Catalogue of Microorganisms (GCM) 10K type strain sequencing project: providing services to taxonomists for standard genome sequencing and annotation.</title>
        <authorList>
            <consortium name="The Broad Institute Genomics Platform"/>
            <consortium name="The Broad Institute Genome Sequencing Center for Infectious Disease"/>
            <person name="Wu L."/>
            <person name="Ma J."/>
        </authorList>
    </citation>
    <scope>NUCLEOTIDE SEQUENCE [LARGE SCALE GENOMIC DNA]</scope>
    <source>
        <strain evidence="8">CGMCC 1.10188</strain>
    </source>
</reference>
<keyword evidence="2" id="KW-0963">Cytoplasm</keyword>
<dbReference type="Pfam" id="PF22381">
    <property type="entry name" value="Staph_reg_Sar_Rot"/>
    <property type="match status" value="1"/>
</dbReference>
<dbReference type="EMBL" id="BMDZ01000054">
    <property type="protein sequence ID" value="GGB53502.1"/>
    <property type="molecule type" value="Genomic_DNA"/>
</dbReference>
<dbReference type="InterPro" id="IPR036388">
    <property type="entry name" value="WH-like_DNA-bd_sf"/>
</dbReference>
<dbReference type="SMART" id="SM00347">
    <property type="entry name" value="HTH_MARR"/>
    <property type="match status" value="1"/>
</dbReference>
<dbReference type="InterPro" id="IPR055166">
    <property type="entry name" value="Transc_reg_Sar_Rot_HTH"/>
</dbReference>
<protein>
    <submittedName>
        <fullName evidence="7">Transcriptional regulator</fullName>
    </submittedName>
</protein>
<keyword evidence="4" id="KW-0238">DNA-binding</keyword>
<dbReference type="PROSITE" id="PS50995">
    <property type="entry name" value="HTH_MARR_2"/>
    <property type="match status" value="1"/>
</dbReference>
<organism evidence="7 8">
    <name type="scientific">Tistrella bauzanensis</name>
    <dbReference type="NCBI Taxonomy" id="657419"/>
    <lineage>
        <taxon>Bacteria</taxon>
        <taxon>Pseudomonadati</taxon>
        <taxon>Pseudomonadota</taxon>
        <taxon>Alphaproteobacteria</taxon>
        <taxon>Geminicoccales</taxon>
        <taxon>Geminicoccaceae</taxon>
        <taxon>Tistrella</taxon>
    </lineage>
</organism>
<evidence type="ECO:0000256" key="4">
    <source>
        <dbReference type="ARBA" id="ARBA00023125"/>
    </source>
</evidence>
<dbReference type="PANTHER" id="PTHR33164:SF5">
    <property type="entry name" value="ORGANIC HYDROPEROXIDE RESISTANCE TRANSCRIPTIONAL REGULATOR"/>
    <property type="match status" value="1"/>
</dbReference>
<comment type="subcellular location">
    <subcellularLocation>
        <location evidence="1">Cytoplasm</location>
    </subcellularLocation>
</comment>
<evidence type="ECO:0000259" key="6">
    <source>
        <dbReference type="PROSITE" id="PS50995"/>
    </source>
</evidence>
<dbReference type="PRINTS" id="PR00598">
    <property type="entry name" value="HTHMARR"/>
</dbReference>
<gene>
    <name evidence="7" type="ORF">GCM10011505_38190</name>
</gene>